<dbReference type="InterPro" id="IPR002716">
    <property type="entry name" value="PIN_dom"/>
</dbReference>
<dbReference type="Pfam" id="PF01850">
    <property type="entry name" value="PIN"/>
    <property type="match status" value="1"/>
</dbReference>
<sequence>MKYLADSDFLFGLFVAKDPHNNESKLILKRVVKNSNDLLVLNLVVQETATVLSRKDKQSTAVDFLNQFQKMPVQIILLDEEIESFSWEIFRKQTKKRTSFVDCANLATLEKYKLDGILSFDEFYPPELKVK</sequence>
<organism evidence="2 3">
    <name type="scientific">Candidatus Woesebacteria bacterium RIFCSPHIGHO2_01_FULL_38_9</name>
    <dbReference type="NCBI Taxonomy" id="1802492"/>
    <lineage>
        <taxon>Bacteria</taxon>
        <taxon>Candidatus Woeseibacteriota</taxon>
    </lineage>
</organism>
<reference evidence="2 3" key="1">
    <citation type="journal article" date="2016" name="Nat. Commun.">
        <title>Thousands of microbial genomes shed light on interconnected biogeochemical processes in an aquifer system.</title>
        <authorList>
            <person name="Anantharaman K."/>
            <person name="Brown C.T."/>
            <person name="Hug L.A."/>
            <person name="Sharon I."/>
            <person name="Castelle C.J."/>
            <person name="Probst A.J."/>
            <person name="Thomas B.C."/>
            <person name="Singh A."/>
            <person name="Wilkins M.J."/>
            <person name="Karaoz U."/>
            <person name="Brodie E.L."/>
            <person name="Williams K.H."/>
            <person name="Hubbard S.S."/>
            <person name="Banfield J.F."/>
        </authorList>
    </citation>
    <scope>NUCLEOTIDE SEQUENCE [LARGE SCALE GENOMIC DNA]</scope>
</reference>
<dbReference type="EMBL" id="MGGE01000036">
    <property type="protein sequence ID" value="OGM20658.1"/>
    <property type="molecule type" value="Genomic_DNA"/>
</dbReference>
<dbReference type="GO" id="GO:0004521">
    <property type="term" value="F:RNA endonuclease activity"/>
    <property type="evidence" value="ECO:0007669"/>
    <property type="project" value="InterPro"/>
</dbReference>
<comment type="caution">
    <text evidence="2">The sequence shown here is derived from an EMBL/GenBank/DDBJ whole genome shotgun (WGS) entry which is preliminary data.</text>
</comment>
<dbReference type="InterPro" id="IPR029060">
    <property type="entry name" value="PIN-like_dom_sf"/>
</dbReference>
<proteinExistence type="predicted"/>
<dbReference type="Proteomes" id="UP000178419">
    <property type="component" value="Unassembled WGS sequence"/>
</dbReference>
<dbReference type="PANTHER" id="PTHR42188:SF1">
    <property type="entry name" value="23S RRNA-SPECIFIC ENDONUCLEASE VAPC20"/>
    <property type="match status" value="1"/>
</dbReference>
<name>A0A1F7Y1V0_9BACT</name>
<evidence type="ECO:0000259" key="1">
    <source>
        <dbReference type="Pfam" id="PF01850"/>
    </source>
</evidence>
<evidence type="ECO:0000313" key="3">
    <source>
        <dbReference type="Proteomes" id="UP000178419"/>
    </source>
</evidence>
<gene>
    <name evidence="2" type="ORF">A2714_05745</name>
</gene>
<dbReference type="AlphaFoldDB" id="A0A1F7Y1V0"/>
<feature type="domain" description="PIN" evidence="1">
    <location>
        <begin position="4"/>
        <end position="122"/>
    </location>
</feature>
<dbReference type="GO" id="GO:0016075">
    <property type="term" value="P:rRNA catabolic process"/>
    <property type="evidence" value="ECO:0007669"/>
    <property type="project" value="TreeGrafter"/>
</dbReference>
<dbReference type="InterPro" id="IPR039018">
    <property type="entry name" value="VapC20-like"/>
</dbReference>
<protein>
    <recommendedName>
        <fullName evidence="1">PIN domain-containing protein</fullName>
    </recommendedName>
</protein>
<dbReference type="Gene3D" id="3.40.50.1010">
    <property type="entry name" value="5'-nuclease"/>
    <property type="match status" value="1"/>
</dbReference>
<dbReference type="PANTHER" id="PTHR42188">
    <property type="entry name" value="23S RRNA-SPECIFIC ENDONUCLEASE VAPC20"/>
    <property type="match status" value="1"/>
</dbReference>
<accession>A0A1F7Y1V0</accession>
<evidence type="ECO:0000313" key="2">
    <source>
        <dbReference type="EMBL" id="OGM20658.1"/>
    </source>
</evidence>
<dbReference type="SUPFAM" id="SSF88723">
    <property type="entry name" value="PIN domain-like"/>
    <property type="match status" value="1"/>
</dbReference>